<evidence type="ECO:0000259" key="1">
    <source>
        <dbReference type="PROSITE" id="PS50943"/>
    </source>
</evidence>
<dbReference type="SUPFAM" id="SSF47413">
    <property type="entry name" value="lambda repressor-like DNA-binding domains"/>
    <property type="match status" value="1"/>
</dbReference>
<dbReference type="EMBL" id="BTCL01000006">
    <property type="protein sequence ID" value="GMK45236.1"/>
    <property type="molecule type" value="Genomic_DNA"/>
</dbReference>
<name>A0ABQ6NJG5_9BACL</name>
<dbReference type="CDD" id="cd00093">
    <property type="entry name" value="HTH_XRE"/>
    <property type="match status" value="1"/>
</dbReference>
<feature type="domain" description="HTH cro/C1-type" evidence="1">
    <location>
        <begin position="8"/>
        <end position="62"/>
    </location>
</feature>
<evidence type="ECO:0000313" key="2">
    <source>
        <dbReference type="EMBL" id="GMK45236.1"/>
    </source>
</evidence>
<dbReference type="InterPro" id="IPR010982">
    <property type="entry name" value="Lambda_DNA-bd_dom_sf"/>
</dbReference>
<sequence>MIRVVFTFKEIRLANQLEVSDVAARIGVSNDLLLEYEKDSRLIPCSIAMRLCALYRVPTIDLIYIGKLPD</sequence>
<accession>A0ABQ6NJG5</accession>
<reference evidence="2 3" key="1">
    <citation type="submission" date="2023-05" db="EMBL/GenBank/DDBJ databases">
        <title>Draft genome of Paenibacillus sp. CCS26.</title>
        <authorList>
            <person name="Akita H."/>
            <person name="Shinto Y."/>
            <person name="Kimura Z."/>
        </authorList>
    </citation>
    <scope>NUCLEOTIDE SEQUENCE [LARGE SCALE GENOMIC DNA]</scope>
    <source>
        <strain evidence="2 3">CCS26</strain>
    </source>
</reference>
<dbReference type="SMART" id="SM00530">
    <property type="entry name" value="HTH_XRE"/>
    <property type="match status" value="1"/>
</dbReference>
<dbReference type="PROSITE" id="PS50943">
    <property type="entry name" value="HTH_CROC1"/>
    <property type="match status" value="1"/>
</dbReference>
<keyword evidence="3" id="KW-1185">Reference proteome</keyword>
<organism evidence="2 3">
    <name type="scientific">Paenibacillus glycanilyticus</name>
    <dbReference type="NCBI Taxonomy" id="126569"/>
    <lineage>
        <taxon>Bacteria</taxon>
        <taxon>Bacillati</taxon>
        <taxon>Bacillota</taxon>
        <taxon>Bacilli</taxon>
        <taxon>Bacillales</taxon>
        <taxon>Paenibacillaceae</taxon>
        <taxon>Paenibacillus</taxon>
    </lineage>
</organism>
<evidence type="ECO:0000313" key="3">
    <source>
        <dbReference type="Proteomes" id="UP001285921"/>
    </source>
</evidence>
<protein>
    <recommendedName>
        <fullName evidence="1">HTH cro/C1-type domain-containing protein</fullName>
    </recommendedName>
</protein>
<gene>
    <name evidence="2" type="ORF">PghCCS26_23640</name>
</gene>
<dbReference type="Gene3D" id="1.10.260.40">
    <property type="entry name" value="lambda repressor-like DNA-binding domains"/>
    <property type="match status" value="1"/>
</dbReference>
<proteinExistence type="predicted"/>
<dbReference type="InterPro" id="IPR001387">
    <property type="entry name" value="Cro/C1-type_HTH"/>
</dbReference>
<dbReference type="RefSeq" id="WP_317980015.1">
    <property type="nucleotide sequence ID" value="NZ_BTCL01000006.1"/>
</dbReference>
<comment type="caution">
    <text evidence="2">The sequence shown here is derived from an EMBL/GenBank/DDBJ whole genome shotgun (WGS) entry which is preliminary data.</text>
</comment>
<dbReference type="Proteomes" id="UP001285921">
    <property type="component" value="Unassembled WGS sequence"/>
</dbReference>